<dbReference type="InterPro" id="IPR016169">
    <property type="entry name" value="FAD-bd_PCMH_sub2"/>
</dbReference>
<dbReference type="PANTHER" id="PTHR43762">
    <property type="entry name" value="L-GULONOLACTONE OXIDASE"/>
    <property type="match status" value="1"/>
</dbReference>
<proteinExistence type="predicted"/>
<evidence type="ECO:0000256" key="1">
    <source>
        <dbReference type="ARBA" id="ARBA00023002"/>
    </source>
</evidence>
<sequence>MNVLDPDERRVTVSGWGRTTHRQCLVRRPLSEEDVVRAVRQAPRLTVRGAGLSYGDAALPERGTLLDMTARRKVLSFDETTGIIVVESGVTLADIVREAMPKGWFPPVLPGTAGVTVGGAIACDVHGKNHPGSGSFGLHVVWLSLLRSDGAVAHLSPGEDADGFWATVGGMGLTGVILRAAIQLQRTQTGWAVRRRTRTHSWDETVELMIALQARQELDPDLHVVAWLDTQASGRRLGRGIVDESRPALITDLPPTVDLMPKPAGGVGRRVARSLPGPGVMFGASIAAATSTRWHLTKSEEKRILPLTTALCPLDQVRSWPAAFGRKGLVQYQLVVPAGAAPTLFQVLATLIGRRMVPALTTLKNLGYGTAGPLSFPIPGMTLAVDLPARWLQNGTSLRAVDAIVADAGGRVYLAKDSVADPELIPRMYPRLEAWRRTRTRLDPDHRLNSALAQRLRLLT</sequence>
<organism evidence="3 4">
    <name type="scientific">Kribbella voronezhensis</name>
    <dbReference type="NCBI Taxonomy" id="2512212"/>
    <lineage>
        <taxon>Bacteria</taxon>
        <taxon>Bacillati</taxon>
        <taxon>Actinomycetota</taxon>
        <taxon>Actinomycetes</taxon>
        <taxon>Propionibacteriales</taxon>
        <taxon>Kribbellaceae</taxon>
        <taxon>Kribbella</taxon>
    </lineage>
</organism>
<reference evidence="3 4" key="1">
    <citation type="submission" date="2019-03" db="EMBL/GenBank/DDBJ databases">
        <title>Genomic Encyclopedia of Type Strains, Phase III (KMG-III): the genomes of soil and plant-associated and newly described type strains.</title>
        <authorList>
            <person name="Whitman W."/>
        </authorList>
    </citation>
    <scope>NUCLEOTIDE SEQUENCE [LARGE SCALE GENOMIC DNA]</scope>
    <source>
        <strain evidence="3 4">VKM Ac-2575</strain>
    </source>
</reference>
<dbReference type="InterPro" id="IPR010031">
    <property type="entry name" value="FAD_lactone_oxidase-like"/>
</dbReference>
<keyword evidence="1" id="KW-0560">Oxidoreductase</keyword>
<evidence type="ECO:0000313" key="3">
    <source>
        <dbReference type="EMBL" id="TDU83593.1"/>
    </source>
</evidence>
<evidence type="ECO:0000313" key="4">
    <source>
        <dbReference type="Proteomes" id="UP000295151"/>
    </source>
</evidence>
<accession>A0A4V3FIS7</accession>
<dbReference type="GO" id="GO:0071949">
    <property type="term" value="F:FAD binding"/>
    <property type="evidence" value="ECO:0007669"/>
    <property type="project" value="InterPro"/>
</dbReference>
<dbReference type="EMBL" id="SOCE01000002">
    <property type="protein sequence ID" value="TDU83593.1"/>
    <property type="molecule type" value="Genomic_DNA"/>
</dbReference>
<comment type="caution">
    <text evidence="3">The sequence shown here is derived from an EMBL/GenBank/DDBJ whole genome shotgun (WGS) entry which is preliminary data.</text>
</comment>
<name>A0A4V3FIS7_9ACTN</name>
<dbReference type="GO" id="GO:0016899">
    <property type="term" value="F:oxidoreductase activity, acting on the CH-OH group of donors, oxygen as acceptor"/>
    <property type="evidence" value="ECO:0007669"/>
    <property type="project" value="InterPro"/>
</dbReference>
<dbReference type="InterPro" id="IPR036318">
    <property type="entry name" value="FAD-bd_PCMH-like_sf"/>
</dbReference>
<protein>
    <submittedName>
        <fullName evidence="3">Decaprenylphospho-beta-D-ribofuranose 2-oxidase</fullName>
    </submittedName>
</protein>
<dbReference type="InterPro" id="IPR016167">
    <property type="entry name" value="FAD-bd_PCMH_sub1"/>
</dbReference>
<dbReference type="OrthoDB" id="143770at2"/>
<dbReference type="PROSITE" id="PS51387">
    <property type="entry name" value="FAD_PCMH"/>
    <property type="match status" value="1"/>
</dbReference>
<dbReference type="SUPFAM" id="SSF56176">
    <property type="entry name" value="FAD-binding/transporter-associated domain-like"/>
    <property type="match status" value="1"/>
</dbReference>
<dbReference type="PANTHER" id="PTHR43762:SF1">
    <property type="entry name" value="D-ARABINONO-1,4-LACTONE OXIDASE"/>
    <property type="match status" value="1"/>
</dbReference>
<gene>
    <name evidence="3" type="ORF">EV138_6057</name>
</gene>
<keyword evidence="4" id="KW-1185">Reference proteome</keyword>
<dbReference type="AlphaFoldDB" id="A0A4V3FIS7"/>
<dbReference type="GO" id="GO:0080049">
    <property type="term" value="F:L-gulono-1,4-lactone dehydrogenase activity"/>
    <property type="evidence" value="ECO:0007669"/>
    <property type="project" value="TreeGrafter"/>
</dbReference>
<dbReference type="Gene3D" id="3.30.43.10">
    <property type="entry name" value="Uridine Diphospho-n-acetylenolpyruvylglucosamine Reductase, domain 2"/>
    <property type="match status" value="1"/>
</dbReference>
<dbReference type="Pfam" id="PF01565">
    <property type="entry name" value="FAD_binding_4"/>
    <property type="match status" value="1"/>
</dbReference>
<dbReference type="InterPro" id="IPR016166">
    <property type="entry name" value="FAD-bd_PCMH"/>
</dbReference>
<dbReference type="InterPro" id="IPR006094">
    <property type="entry name" value="Oxid_FAD_bind_N"/>
</dbReference>
<feature type="domain" description="FAD-binding PCMH-type" evidence="2">
    <location>
        <begin position="18"/>
        <end position="187"/>
    </location>
</feature>
<dbReference type="Proteomes" id="UP000295151">
    <property type="component" value="Unassembled WGS sequence"/>
</dbReference>
<dbReference type="Gene3D" id="3.30.465.10">
    <property type="match status" value="1"/>
</dbReference>
<dbReference type="RefSeq" id="WP_133982954.1">
    <property type="nucleotide sequence ID" value="NZ_SOCE01000002.1"/>
</dbReference>
<evidence type="ECO:0000259" key="2">
    <source>
        <dbReference type="PROSITE" id="PS51387"/>
    </source>
</evidence>